<keyword evidence="9" id="KW-0630">Potassium</keyword>
<feature type="binding site" evidence="16">
    <location>
        <position position="305"/>
    </location>
    <ligand>
        <name>CoA</name>
        <dbReference type="ChEBI" id="CHEBI:57287"/>
    </ligand>
</feature>
<dbReference type="GO" id="GO:0006635">
    <property type="term" value="P:fatty acid beta-oxidation"/>
    <property type="evidence" value="ECO:0007669"/>
    <property type="project" value="TreeGrafter"/>
</dbReference>
<dbReference type="GO" id="GO:0046872">
    <property type="term" value="F:metal ion binding"/>
    <property type="evidence" value="ECO:0007669"/>
    <property type="project" value="UniProtKB-KW"/>
</dbReference>
<evidence type="ECO:0000256" key="6">
    <source>
        <dbReference type="ARBA" id="ARBA00022679"/>
    </source>
</evidence>
<feature type="binding site" evidence="16">
    <location>
        <position position="240"/>
    </location>
    <ligand>
        <name>CoA</name>
        <dbReference type="ChEBI" id="CHEBI:57287"/>
    </ligand>
</feature>
<comment type="subcellular location">
    <subcellularLocation>
        <location evidence="1">Mitochondrion</location>
    </subcellularLocation>
</comment>
<dbReference type="Gene3D" id="3.40.47.10">
    <property type="match status" value="2"/>
</dbReference>
<organism evidence="20 21">
    <name type="scientific">Myotis myotis</name>
    <name type="common">Greater mouse-eared bat</name>
    <name type="synonym">Vespertilio myotis</name>
    <dbReference type="NCBI Taxonomy" id="51298"/>
    <lineage>
        <taxon>Eukaryota</taxon>
        <taxon>Metazoa</taxon>
        <taxon>Chordata</taxon>
        <taxon>Craniata</taxon>
        <taxon>Vertebrata</taxon>
        <taxon>Euteleostomi</taxon>
        <taxon>Mammalia</taxon>
        <taxon>Eutheria</taxon>
        <taxon>Laurasiatheria</taxon>
        <taxon>Chiroptera</taxon>
        <taxon>Yangochiroptera</taxon>
        <taxon>Vespertilionidae</taxon>
        <taxon>Myotis</taxon>
    </lineage>
</organism>
<dbReference type="InterPro" id="IPR020610">
    <property type="entry name" value="Thiolase_AS"/>
</dbReference>
<evidence type="ECO:0000256" key="5">
    <source>
        <dbReference type="ARBA" id="ARBA00012705"/>
    </source>
</evidence>
<evidence type="ECO:0000256" key="3">
    <source>
        <dbReference type="ARBA" id="ARBA00010982"/>
    </source>
</evidence>
<evidence type="ECO:0000256" key="16">
    <source>
        <dbReference type="PIRSR" id="PIRSR000429-2"/>
    </source>
</evidence>
<gene>
    <name evidence="20" type="ORF">mMyoMyo1_000180</name>
</gene>
<dbReference type="PROSITE" id="PS00099">
    <property type="entry name" value="THIOLASE_3"/>
    <property type="match status" value="1"/>
</dbReference>
<keyword evidence="10" id="KW-0496">Mitochondrion</keyword>
<dbReference type="Pfam" id="PF02803">
    <property type="entry name" value="Thiolase_C"/>
    <property type="match status" value="1"/>
</dbReference>
<proteinExistence type="inferred from homology"/>
<dbReference type="GO" id="GO:0003985">
    <property type="term" value="F:acetyl-CoA C-acetyltransferase activity"/>
    <property type="evidence" value="ECO:0007669"/>
    <property type="project" value="UniProtKB-EC"/>
</dbReference>
<name>A0A7J7VFK4_MYOMY</name>
<accession>A0A7J7VFK4</accession>
<dbReference type="EMBL" id="JABWUV010000010">
    <property type="protein sequence ID" value="KAF6323923.1"/>
    <property type="molecule type" value="Genomic_DNA"/>
</dbReference>
<feature type="domain" description="Thiolase N-terminal" evidence="18">
    <location>
        <begin position="171"/>
        <end position="319"/>
    </location>
</feature>
<keyword evidence="21" id="KW-1185">Reference proteome</keyword>
<evidence type="ECO:0000256" key="12">
    <source>
        <dbReference type="ARBA" id="ARBA00030755"/>
    </source>
</evidence>
<dbReference type="AlphaFoldDB" id="A0A7J7VFK4"/>
<feature type="binding site" evidence="16">
    <location>
        <begin position="279"/>
        <end position="281"/>
    </location>
    <ligand>
        <name>CoA</name>
        <dbReference type="ChEBI" id="CHEBI:57287"/>
    </ligand>
</feature>
<feature type="binding site" evidence="16">
    <location>
        <position position="284"/>
    </location>
    <ligand>
        <name>CoA</name>
        <dbReference type="ChEBI" id="CHEBI:57287"/>
    </ligand>
</feature>
<evidence type="ECO:0000259" key="19">
    <source>
        <dbReference type="Pfam" id="PF02803"/>
    </source>
</evidence>
<dbReference type="PROSITE" id="PS00737">
    <property type="entry name" value="THIOLASE_2"/>
    <property type="match status" value="1"/>
</dbReference>
<dbReference type="InterPro" id="IPR020616">
    <property type="entry name" value="Thiolase_N"/>
</dbReference>
<evidence type="ECO:0000256" key="14">
    <source>
        <dbReference type="ARBA" id="ARBA00045244"/>
    </source>
</evidence>
<evidence type="ECO:0000256" key="11">
    <source>
        <dbReference type="ARBA" id="ARBA00023315"/>
    </source>
</evidence>
<comment type="subunit">
    <text evidence="4">Homotetramer.</text>
</comment>
<dbReference type="PANTHER" id="PTHR18919">
    <property type="entry name" value="ACETYL-COA C-ACYLTRANSFERASE"/>
    <property type="match status" value="1"/>
</dbReference>
<keyword evidence="8" id="KW-0809">Transit peptide</keyword>
<evidence type="ECO:0000259" key="18">
    <source>
        <dbReference type="Pfam" id="PF00108"/>
    </source>
</evidence>
<keyword evidence="11 17" id="KW-0012">Acyltransferase</keyword>
<comment type="pathway">
    <text evidence="2">Lipid metabolism.</text>
</comment>
<evidence type="ECO:0000313" key="21">
    <source>
        <dbReference type="Proteomes" id="UP000527355"/>
    </source>
</evidence>
<dbReference type="NCBIfam" id="TIGR01930">
    <property type="entry name" value="AcCoA-C-Actrans"/>
    <property type="match status" value="1"/>
</dbReference>
<evidence type="ECO:0000256" key="7">
    <source>
        <dbReference type="ARBA" id="ARBA00022723"/>
    </source>
</evidence>
<dbReference type="Pfam" id="PF00108">
    <property type="entry name" value="Thiolase_N"/>
    <property type="match status" value="2"/>
</dbReference>
<dbReference type="GO" id="GO:0005739">
    <property type="term" value="C:mitochondrion"/>
    <property type="evidence" value="ECO:0007669"/>
    <property type="project" value="UniProtKB-SubCell"/>
</dbReference>
<evidence type="ECO:0000256" key="1">
    <source>
        <dbReference type="ARBA" id="ARBA00004173"/>
    </source>
</evidence>
<feature type="domain" description="Thiolase C-terminal" evidence="19">
    <location>
        <begin position="328"/>
        <end position="447"/>
    </location>
</feature>
<sequence length="448" mass="48273">MAVLAALLRAGARGRSPLLRRQLQEIRYVERSYASKPTLNEVVIASATRTPIGSFLSSLSSLPATKLGSIAIQGAIEKAGIPKEEVKEAYMGNVIQGGEGQAPTRQAVLGAGTRNTFWLSYFKCLTWQNGSHFSLNKKLTYFHSMHHDKQSLCLRNESHHDGLSESYVRTSGGMESMSNVPYVMNRGATPYGGVKLEDLIVKDGLTDVYNKIHMGNCAENTAKKMNISRDEQDTYAINSYTRSKAAWEAGKFGNEVIPVTITVKGKPDVVVKEDEEYKRVDFSKVPKLKTVFQKENGTVTAANASTLNDGAAAVILMTADAAKRLNVKPLARIAAFADAAVEPIDFPIAPAYAVPKVLKAAGVKKDDIAMWEVNEAFSLVVLANIKMLEIDPQKVNINGGAVSLGHPIGMSGARIVTHLVHALKQGEYGLASICNGGGGASAILIQKL</sequence>
<comment type="similarity">
    <text evidence="3 17">Belongs to the thiolase-like superfamily. Thiolase family.</text>
</comment>
<dbReference type="PANTHER" id="PTHR18919:SF156">
    <property type="entry name" value="ACETYL-COA ACETYLTRANSFERASE, MITOCHONDRIAL"/>
    <property type="match status" value="1"/>
</dbReference>
<evidence type="ECO:0000256" key="10">
    <source>
        <dbReference type="ARBA" id="ARBA00023128"/>
    </source>
</evidence>
<evidence type="ECO:0000256" key="2">
    <source>
        <dbReference type="ARBA" id="ARBA00005189"/>
    </source>
</evidence>
<evidence type="ECO:0000256" key="13">
    <source>
        <dbReference type="ARBA" id="ARBA00039166"/>
    </source>
</evidence>
<comment type="catalytic activity">
    <reaction evidence="15">
        <text>propanoyl-CoA + acetyl-CoA = 2-methyl-3-oxobutanoyl-CoA + CoA</text>
        <dbReference type="Rhea" id="RHEA:30719"/>
        <dbReference type="ChEBI" id="CHEBI:57287"/>
        <dbReference type="ChEBI" id="CHEBI:57288"/>
        <dbReference type="ChEBI" id="CHEBI:57335"/>
        <dbReference type="ChEBI" id="CHEBI:57392"/>
    </reaction>
    <physiologicalReaction direction="left-to-right" evidence="15">
        <dbReference type="Rhea" id="RHEA:30720"/>
    </physiologicalReaction>
    <physiologicalReaction direction="right-to-left" evidence="15">
        <dbReference type="Rhea" id="RHEA:30721"/>
    </physiologicalReaction>
</comment>
<keyword evidence="7" id="KW-0479">Metal-binding</keyword>
<dbReference type="Proteomes" id="UP000527355">
    <property type="component" value="Unassembled WGS sequence"/>
</dbReference>
<dbReference type="InterPro" id="IPR020617">
    <property type="entry name" value="Thiolase_C"/>
</dbReference>
<dbReference type="CDD" id="cd00751">
    <property type="entry name" value="thiolase"/>
    <property type="match status" value="1"/>
</dbReference>
<protein>
    <recommendedName>
        <fullName evidence="13">Acetyl-CoA acetyltransferase, mitochondrial</fullName>
        <ecNumber evidence="5">2.3.1.9</ecNumber>
    </recommendedName>
    <alternativeName>
        <fullName evidence="12">Acetoacetyl-CoA thiolase</fullName>
    </alternativeName>
</protein>
<evidence type="ECO:0000256" key="8">
    <source>
        <dbReference type="ARBA" id="ARBA00022946"/>
    </source>
</evidence>
<evidence type="ECO:0000256" key="15">
    <source>
        <dbReference type="ARBA" id="ARBA00048502"/>
    </source>
</evidence>
<dbReference type="InterPro" id="IPR020613">
    <property type="entry name" value="Thiolase_CS"/>
</dbReference>
<comment type="function">
    <text evidence="14">This is one of the enzymes that catalyzes the last step of the mitochondrial beta-oxidation pathway, an aerobic process breaking down fatty acids into acetyl-CoA. Using free coenzyme A/CoA, catalyzes the thiolytic cleavage of medium- to long-chain 3-oxoacyl-CoAs into acetyl-CoA and a fatty acyl-CoA shortened by two carbon atoms. The activity of the enzyme is reversible and it can also catalyze the condensation of two acetyl-CoA molecules into acetoacetyl-CoA. Thereby, it plays a major role in ketone body metabolism.</text>
</comment>
<evidence type="ECO:0000256" key="4">
    <source>
        <dbReference type="ARBA" id="ARBA00011881"/>
    </source>
</evidence>
<evidence type="ECO:0000256" key="9">
    <source>
        <dbReference type="ARBA" id="ARBA00022958"/>
    </source>
</evidence>
<evidence type="ECO:0000313" key="20">
    <source>
        <dbReference type="EMBL" id="KAF6323923.1"/>
    </source>
</evidence>
<comment type="caution">
    <text evidence="20">The sequence shown here is derived from an EMBL/GenBank/DDBJ whole genome shotgun (WGS) entry which is preliminary data.</text>
</comment>
<dbReference type="PIRSF" id="PIRSF000429">
    <property type="entry name" value="Ac-CoA_Ac_transf"/>
    <property type="match status" value="1"/>
</dbReference>
<dbReference type="EC" id="2.3.1.9" evidence="5"/>
<feature type="domain" description="Thiolase N-terminal" evidence="18">
    <location>
        <begin position="42"/>
        <end position="115"/>
    </location>
</feature>
<dbReference type="InterPro" id="IPR016039">
    <property type="entry name" value="Thiolase-like"/>
</dbReference>
<reference evidence="20 21" key="1">
    <citation type="journal article" date="2020" name="Nature">
        <title>Six reference-quality genomes reveal evolution of bat adaptations.</title>
        <authorList>
            <person name="Jebb D."/>
            <person name="Huang Z."/>
            <person name="Pippel M."/>
            <person name="Hughes G.M."/>
            <person name="Lavrichenko K."/>
            <person name="Devanna P."/>
            <person name="Winkler S."/>
            <person name="Jermiin L.S."/>
            <person name="Skirmuntt E.C."/>
            <person name="Katzourakis A."/>
            <person name="Burkitt-Gray L."/>
            <person name="Ray D.A."/>
            <person name="Sullivan K.A.M."/>
            <person name="Roscito J.G."/>
            <person name="Kirilenko B.M."/>
            <person name="Davalos L.M."/>
            <person name="Corthals A.P."/>
            <person name="Power M.L."/>
            <person name="Jones G."/>
            <person name="Ransome R.D."/>
            <person name="Dechmann D.K.N."/>
            <person name="Locatelli A.G."/>
            <person name="Puechmaille S.J."/>
            <person name="Fedrigo O."/>
            <person name="Jarvis E.D."/>
            <person name="Hiller M."/>
            <person name="Vernes S.C."/>
            <person name="Myers E.W."/>
            <person name="Teeling E.C."/>
        </authorList>
    </citation>
    <scope>NUCLEOTIDE SEQUENCE [LARGE SCALE GENOMIC DNA]</scope>
    <source>
        <strain evidence="20">MMyoMyo1</strain>
        <tissue evidence="20">Flight muscle</tissue>
    </source>
</reference>
<dbReference type="SUPFAM" id="SSF53901">
    <property type="entry name" value="Thiolase-like"/>
    <property type="match status" value="3"/>
</dbReference>
<dbReference type="InterPro" id="IPR002155">
    <property type="entry name" value="Thiolase"/>
</dbReference>
<keyword evidence="6 17" id="KW-0808">Transferase</keyword>
<evidence type="ECO:0000256" key="17">
    <source>
        <dbReference type="RuleBase" id="RU003557"/>
    </source>
</evidence>
<dbReference type="VEuPathDB" id="HostDB:GeneID_118664412"/>